<keyword evidence="5 8" id="KW-0472">Membrane</keyword>
<evidence type="ECO:0000256" key="3">
    <source>
        <dbReference type="ARBA" id="ARBA00022989"/>
    </source>
</evidence>
<reference evidence="10 11" key="1">
    <citation type="submission" date="2019-07" db="EMBL/GenBank/DDBJ databases">
        <authorList>
            <person name="Jastrzebski P J."/>
            <person name="Paukszto L."/>
            <person name="Jastrzebski P J."/>
        </authorList>
    </citation>
    <scope>NUCLEOTIDE SEQUENCE [LARGE SCALE GENOMIC DNA]</scope>
    <source>
        <strain evidence="10 11">WMS-il1</strain>
    </source>
</reference>
<dbReference type="GO" id="GO:0005886">
    <property type="term" value="C:plasma membrane"/>
    <property type="evidence" value="ECO:0007669"/>
    <property type="project" value="TreeGrafter"/>
</dbReference>
<evidence type="ECO:0000259" key="9">
    <source>
        <dbReference type="PROSITE" id="PS50262"/>
    </source>
</evidence>
<dbReference type="PANTHER" id="PTHR24235">
    <property type="entry name" value="NEUROPEPTIDE Y RECEPTOR"/>
    <property type="match status" value="1"/>
</dbReference>
<proteinExistence type="predicted"/>
<feature type="transmembrane region" description="Helical" evidence="8">
    <location>
        <begin position="95"/>
        <end position="115"/>
    </location>
</feature>
<keyword evidence="3 8" id="KW-1133">Transmembrane helix</keyword>
<dbReference type="GO" id="GO:0042923">
    <property type="term" value="F:neuropeptide binding"/>
    <property type="evidence" value="ECO:0007669"/>
    <property type="project" value="TreeGrafter"/>
</dbReference>
<evidence type="ECO:0000313" key="11">
    <source>
        <dbReference type="Proteomes" id="UP000321570"/>
    </source>
</evidence>
<dbReference type="PANTHER" id="PTHR24235:SF29">
    <property type="entry name" value="GH23382P"/>
    <property type="match status" value="1"/>
</dbReference>
<evidence type="ECO:0000256" key="8">
    <source>
        <dbReference type="SAM" id="Phobius"/>
    </source>
</evidence>
<dbReference type="Gene3D" id="1.20.1070.10">
    <property type="entry name" value="Rhodopsin 7-helix transmembrane proteins"/>
    <property type="match status" value="1"/>
</dbReference>
<feature type="transmembrane region" description="Helical" evidence="8">
    <location>
        <begin position="181"/>
        <end position="205"/>
    </location>
</feature>
<sequence length="239" mass="27473">MTDFPSEEYPTFEWSPLVKTIVFIIYGVIIIFSLVGNTIVIFVILRCKPMQSITNLFITNLAVSDLLMSLVAAPFTPISSFSNTWVLPQFLCKLLGFTMAVSVYVSTLSSTAIALDRYMVIVHPFIRKMQNWMCGVIIAAIWAIATLISLPLAIYQTTTFDPIENDTICTESWPSSKSRRIFTILHFVFQFVAPSIVISFCYFYVSRLLRNRRQQKLGSRFRNTQKQDLEVRRHNKTNR</sequence>
<evidence type="ECO:0000256" key="2">
    <source>
        <dbReference type="ARBA" id="ARBA00022692"/>
    </source>
</evidence>
<feature type="transmembrane region" description="Helical" evidence="8">
    <location>
        <begin position="20"/>
        <end position="45"/>
    </location>
</feature>
<dbReference type="EMBL" id="CABIJS010000708">
    <property type="protein sequence ID" value="VUZ56775.1"/>
    <property type="molecule type" value="Genomic_DNA"/>
</dbReference>
<feature type="transmembrane region" description="Helical" evidence="8">
    <location>
        <begin position="136"/>
        <end position="155"/>
    </location>
</feature>
<keyword evidence="6" id="KW-0675">Receptor</keyword>
<evidence type="ECO:0000256" key="6">
    <source>
        <dbReference type="ARBA" id="ARBA00023170"/>
    </source>
</evidence>
<dbReference type="SUPFAM" id="SSF81321">
    <property type="entry name" value="Family A G protein-coupled receptor-like"/>
    <property type="match status" value="1"/>
</dbReference>
<dbReference type="InterPro" id="IPR000276">
    <property type="entry name" value="GPCR_Rhodpsn"/>
</dbReference>
<evidence type="ECO:0000313" key="10">
    <source>
        <dbReference type="EMBL" id="VUZ56775.1"/>
    </source>
</evidence>
<protein>
    <recommendedName>
        <fullName evidence="9">G-protein coupled receptors family 1 profile domain-containing protein</fullName>
    </recommendedName>
</protein>
<dbReference type="GO" id="GO:0043005">
    <property type="term" value="C:neuron projection"/>
    <property type="evidence" value="ECO:0007669"/>
    <property type="project" value="TreeGrafter"/>
</dbReference>
<dbReference type="PRINTS" id="PR00237">
    <property type="entry name" value="GPCRRHODOPSN"/>
</dbReference>
<evidence type="ECO:0000256" key="5">
    <source>
        <dbReference type="ARBA" id="ARBA00023136"/>
    </source>
</evidence>
<dbReference type="Pfam" id="PF00001">
    <property type="entry name" value="7tm_1"/>
    <property type="match status" value="1"/>
</dbReference>
<evidence type="ECO:0000256" key="1">
    <source>
        <dbReference type="ARBA" id="ARBA00004141"/>
    </source>
</evidence>
<keyword evidence="4" id="KW-0297">G-protein coupled receptor</keyword>
<keyword evidence="7" id="KW-0807">Transducer</keyword>
<keyword evidence="2 8" id="KW-0812">Transmembrane</keyword>
<dbReference type="PROSITE" id="PS50262">
    <property type="entry name" value="G_PROTEIN_RECEP_F1_2"/>
    <property type="match status" value="1"/>
</dbReference>
<evidence type="ECO:0000256" key="7">
    <source>
        <dbReference type="ARBA" id="ARBA00023224"/>
    </source>
</evidence>
<organism evidence="10 11">
    <name type="scientific">Hymenolepis diminuta</name>
    <name type="common">Rat tapeworm</name>
    <dbReference type="NCBI Taxonomy" id="6216"/>
    <lineage>
        <taxon>Eukaryota</taxon>
        <taxon>Metazoa</taxon>
        <taxon>Spiralia</taxon>
        <taxon>Lophotrochozoa</taxon>
        <taxon>Platyhelminthes</taxon>
        <taxon>Cestoda</taxon>
        <taxon>Eucestoda</taxon>
        <taxon>Cyclophyllidea</taxon>
        <taxon>Hymenolepididae</taxon>
        <taxon>Hymenolepis</taxon>
    </lineage>
</organism>
<keyword evidence="11" id="KW-1185">Reference proteome</keyword>
<evidence type="ECO:0000256" key="4">
    <source>
        <dbReference type="ARBA" id="ARBA00023040"/>
    </source>
</evidence>
<accession>A0A564ZB97</accession>
<feature type="transmembrane region" description="Helical" evidence="8">
    <location>
        <begin position="57"/>
        <end position="75"/>
    </location>
</feature>
<name>A0A564ZB97_HYMDI</name>
<dbReference type="InterPro" id="IPR017452">
    <property type="entry name" value="GPCR_Rhodpsn_7TM"/>
</dbReference>
<dbReference type="GO" id="GO:0008188">
    <property type="term" value="F:neuropeptide receptor activity"/>
    <property type="evidence" value="ECO:0007669"/>
    <property type="project" value="TreeGrafter"/>
</dbReference>
<dbReference type="AlphaFoldDB" id="A0A564ZB97"/>
<dbReference type="Proteomes" id="UP000321570">
    <property type="component" value="Unassembled WGS sequence"/>
</dbReference>
<feature type="domain" description="G-protein coupled receptors family 1 profile" evidence="9">
    <location>
        <begin position="36"/>
        <end position="239"/>
    </location>
</feature>
<comment type="subcellular location">
    <subcellularLocation>
        <location evidence="1">Membrane</location>
        <topology evidence="1">Multi-pass membrane protein</topology>
    </subcellularLocation>
</comment>
<gene>
    <name evidence="10" type="ORF">WMSIL1_LOCUS14300</name>
</gene>